<comment type="caution">
    <text evidence="1">The sequence shown here is derived from an EMBL/GenBank/DDBJ whole genome shotgun (WGS) entry which is preliminary data.</text>
</comment>
<proteinExistence type="predicted"/>
<protein>
    <submittedName>
        <fullName evidence="1">Uncharacterized protein</fullName>
    </submittedName>
</protein>
<evidence type="ECO:0000313" key="1">
    <source>
        <dbReference type="EMBL" id="KAK9141658.1"/>
    </source>
</evidence>
<dbReference type="PANTHER" id="PTHR31170">
    <property type="entry name" value="BNAC04G53230D PROTEIN"/>
    <property type="match status" value="1"/>
</dbReference>
<gene>
    <name evidence="1" type="ORF">Syun_011058</name>
</gene>
<organism evidence="1 2">
    <name type="scientific">Stephania yunnanensis</name>
    <dbReference type="NCBI Taxonomy" id="152371"/>
    <lineage>
        <taxon>Eukaryota</taxon>
        <taxon>Viridiplantae</taxon>
        <taxon>Streptophyta</taxon>
        <taxon>Embryophyta</taxon>
        <taxon>Tracheophyta</taxon>
        <taxon>Spermatophyta</taxon>
        <taxon>Magnoliopsida</taxon>
        <taxon>Ranunculales</taxon>
        <taxon>Menispermaceae</taxon>
        <taxon>Menispermoideae</taxon>
        <taxon>Cissampelideae</taxon>
        <taxon>Stephania</taxon>
    </lineage>
</organism>
<reference evidence="1 2" key="1">
    <citation type="submission" date="2024-01" db="EMBL/GenBank/DDBJ databases">
        <title>Genome assemblies of Stephania.</title>
        <authorList>
            <person name="Yang L."/>
        </authorList>
    </citation>
    <scope>NUCLEOTIDE SEQUENCE [LARGE SCALE GENOMIC DNA]</scope>
    <source>
        <strain evidence="1">YNDBR</strain>
        <tissue evidence="1">Leaf</tissue>
    </source>
</reference>
<sequence>MENHKFHYLQQFLNHKRPSTTLQDCAKACVRMLKGCEEKARECYADDIKLTSDEFVEMMMLDGCFIVELFLRNWSHDHSQKLWEISFLNLALKFFNCNEEDASTLENPNHLLDLKYKTTIPSQIRTNDGESLGGDGAPRTLPTATQLREAGVKFKAAPPGTHLLDIKFQNKTLEIPTIQVEDQTEPLFRNMIAYEQCYGETSYMVDYFSIVIDDLISSPSDVALLKRKGIVTNWLGDDEEVSKMVNKMGKNVYISREDFQYKDLYKQLNDHYHTPWHKWKAKLKQDYFNSPWSLIAFLAAFADKTKLVLKRKITIGNAEEATDDCLVASLSEKLRVEHHLMSPQSCIFKVPARLREINENAYIPHAVSIGPLLRNNSEQLKAMENYKVHYLNAFLRRRPSITLKDYVNMLRGLEEEARECYAEEISLTNDEFVEMMILMLWEAGVKLSPAPDDRHALDIKFENGKLEIPTILVDDETELHLRNLIAYEQCQGCNTYIADYAAVIDNLIDSPKDVELLKRKGVIINGLGDDEEVSNMFNKIVKNVYMSEDFYYSDLYEKVNDYYENPWRKWKAKLKHDYFNTPWSTIAFSAAAVGVICTIIEAVNSFKNDTGRL</sequence>
<evidence type="ECO:0000313" key="2">
    <source>
        <dbReference type="Proteomes" id="UP001420932"/>
    </source>
</evidence>
<dbReference type="Proteomes" id="UP001420932">
    <property type="component" value="Unassembled WGS sequence"/>
</dbReference>
<name>A0AAP0JWT9_9MAGN</name>
<dbReference type="Pfam" id="PF03140">
    <property type="entry name" value="DUF247"/>
    <property type="match status" value="4"/>
</dbReference>
<dbReference type="EMBL" id="JBBNAF010000005">
    <property type="protein sequence ID" value="KAK9141658.1"/>
    <property type="molecule type" value="Genomic_DNA"/>
</dbReference>
<dbReference type="AlphaFoldDB" id="A0AAP0JWT9"/>
<accession>A0AAP0JWT9</accession>
<dbReference type="PANTHER" id="PTHR31170:SF25">
    <property type="entry name" value="BNAA09G04570D PROTEIN"/>
    <property type="match status" value="1"/>
</dbReference>
<dbReference type="InterPro" id="IPR004158">
    <property type="entry name" value="DUF247_pln"/>
</dbReference>
<keyword evidence="2" id="KW-1185">Reference proteome</keyword>